<feature type="region of interest" description="Disordered" evidence="1">
    <location>
        <begin position="70"/>
        <end position="115"/>
    </location>
</feature>
<dbReference type="InterPro" id="IPR040559">
    <property type="entry name" value="CdiA_C"/>
</dbReference>
<dbReference type="Proteomes" id="UP000506160">
    <property type="component" value="Unassembled WGS sequence"/>
</dbReference>
<feature type="non-terminal residue" evidence="3">
    <location>
        <position position="208"/>
    </location>
</feature>
<feature type="compositionally biased region" description="Polar residues" evidence="1">
    <location>
        <begin position="70"/>
        <end position="80"/>
    </location>
</feature>
<dbReference type="Pfam" id="PF18451">
    <property type="entry name" value="CdiA_C"/>
    <property type="match status" value="1"/>
</dbReference>
<dbReference type="Gene3D" id="3.40.1350.120">
    <property type="match status" value="1"/>
</dbReference>
<dbReference type="CDD" id="cd13442">
    <property type="entry name" value="CDI_toxin_Bp1026b-like"/>
    <property type="match status" value="1"/>
</dbReference>
<evidence type="ECO:0000313" key="3">
    <source>
        <dbReference type="EMBL" id="TEA26387.1"/>
    </source>
</evidence>
<evidence type="ECO:0000259" key="2">
    <source>
        <dbReference type="Pfam" id="PF18451"/>
    </source>
</evidence>
<feature type="compositionally biased region" description="Polar residues" evidence="1">
    <location>
        <begin position="99"/>
        <end position="115"/>
    </location>
</feature>
<dbReference type="EMBL" id="AWGA01000092">
    <property type="protein sequence ID" value="TEA26387.1"/>
    <property type="molecule type" value="Genomic_DNA"/>
</dbReference>
<dbReference type="AlphaFoldDB" id="A0AB94IAH8"/>
<evidence type="ECO:0000313" key="4">
    <source>
        <dbReference type="Proteomes" id="UP000506160"/>
    </source>
</evidence>
<accession>A0AB94IAH8</accession>
<name>A0AB94IAH8_9GAMM</name>
<dbReference type="GO" id="GO:0004549">
    <property type="term" value="F:tRNA-specific ribonuclease activity"/>
    <property type="evidence" value="ECO:0007669"/>
    <property type="project" value="InterPro"/>
</dbReference>
<reference evidence="3 4" key="1">
    <citation type="journal article" date="2014" name="Appl. Environ. Microbiol.">
        <title>Genomic features of a bumble bee symbiont reflect its host environment.</title>
        <authorList>
            <person name="Martinson V.G."/>
            <person name="Magoc T."/>
            <person name="Koch H."/>
            <person name="Salzberg S.L."/>
            <person name="Moran N.A."/>
        </authorList>
    </citation>
    <scope>NUCLEOTIDE SEQUENCE [LARGE SCALE GENOMIC DNA]</scope>
    <source>
        <strain evidence="3 4">Bimp</strain>
    </source>
</reference>
<protein>
    <recommendedName>
        <fullName evidence="2">tRNA nuclease CdiA C-terminal domain-containing protein</fullName>
    </recommendedName>
</protein>
<organism evidence="3 4">
    <name type="scientific">Candidatus Schmidhempelia bombi str. Bimp</name>
    <dbReference type="NCBI Taxonomy" id="1387197"/>
    <lineage>
        <taxon>Bacteria</taxon>
        <taxon>Pseudomonadati</taxon>
        <taxon>Pseudomonadota</taxon>
        <taxon>Gammaproteobacteria</taxon>
        <taxon>Orbales</taxon>
        <taxon>Orbaceae</taxon>
        <taxon>Candidatus Schmidhempelia</taxon>
    </lineage>
</organism>
<feature type="domain" description="tRNA nuclease CdiA C-terminal" evidence="2">
    <location>
        <begin position="148"/>
        <end position="206"/>
    </location>
</feature>
<evidence type="ECO:0000256" key="1">
    <source>
        <dbReference type="SAM" id="MobiDB-lite"/>
    </source>
</evidence>
<proteinExistence type="predicted"/>
<sequence length="208" mass="22814">MPPLAMADKSLTDTDKADLISVLNKATGDYLSGANTESLLELNAALSRFGAKSTNKQFQQFIKEKVENNVATSQKGNKSSKFGEHAKNEKEIKAGKGTSGSLTGQQTKLPPNASTENIRSLVRENESAKILSQNGYHVEQNPITSGVKNPDYKINGEIFDNYAPSSGNIRNIWREVEKKVERGQTNNVVINLADTKATIKDLQKQFND</sequence>
<dbReference type="InterPro" id="IPR033806">
    <property type="entry name" value="CDI_toxin_Bp1026b-like"/>
</dbReference>
<keyword evidence="4" id="KW-1185">Reference proteome</keyword>
<comment type="caution">
    <text evidence="3">The sequence shown here is derived from an EMBL/GenBank/DDBJ whole genome shotgun (WGS) entry which is preliminary data.</text>
</comment>
<feature type="compositionally biased region" description="Basic and acidic residues" evidence="1">
    <location>
        <begin position="81"/>
        <end position="94"/>
    </location>
</feature>
<gene>
    <name evidence="3" type="ORF">O970_08945</name>
</gene>